<evidence type="ECO:0000256" key="2">
    <source>
        <dbReference type="ARBA" id="ARBA00023315"/>
    </source>
</evidence>
<reference evidence="4 5" key="1">
    <citation type="submission" date="2019-12" db="EMBL/GenBank/DDBJ databases">
        <title>Full genome sequence of a Bacillus safensis strain isolated from commercially available natto in Indonesia.</title>
        <authorList>
            <person name="Yoshida M."/>
            <person name="Uomi M."/>
            <person name="Waturangi D."/>
            <person name="Ekaputri J.J."/>
            <person name="Setiamarga D.H.E."/>
        </authorList>
    </citation>
    <scope>NUCLEOTIDE SEQUENCE [LARGE SCALE GENOMIC DNA]</scope>
    <source>
        <strain evidence="4 5">IDN1</strain>
    </source>
</reference>
<name>A0A5S9MFS2_BACIA</name>
<dbReference type="InterPro" id="IPR016181">
    <property type="entry name" value="Acyl_CoA_acyltransferase"/>
</dbReference>
<dbReference type="Proteomes" id="UP000464658">
    <property type="component" value="Chromosome"/>
</dbReference>
<dbReference type="PANTHER" id="PTHR43420:SF47">
    <property type="entry name" value="N-ACETYLTRANSFERASE DOMAIN-CONTAINING PROTEIN"/>
    <property type="match status" value="1"/>
</dbReference>
<accession>A0A5S9MFS2</accession>
<dbReference type="InterPro" id="IPR050680">
    <property type="entry name" value="YpeA/RimI_acetyltransf"/>
</dbReference>
<keyword evidence="1" id="KW-0808">Transferase</keyword>
<dbReference type="AlphaFoldDB" id="A0A5S9MFS2"/>
<evidence type="ECO:0000313" key="5">
    <source>
        <dbReference type="Proteomes" id="UP000464658"/>
    </source>
</evidence>
<dbReference type="CDD" id="cd04301">
    <property type="entry name" value="NAT_SF"/>
    <property type="match status" value="1"/>
</dbReference>
<dbReference type="SUPFAM" id="SSF55729">
    <property type="entry name" value="Acyl-CoA N-acyltransferases (Nat)"/>
    <property type="match status" value="1"/>
</dbReference>
<proteinExistence type="predicted"/>
<dbReference type="EMBL" id="AP021906">
    <property type="protein sequence ID" value="BBP91811.1"/>
    <property type="molecule type" value="Genomic_DNA"/>
</dbReference>
<evidence type="ECO:0000313" key="4">
    <source>
        <dbReference type="EMBL" id="BBP91811.1"/>
    </source>
</evidence>
<gene>
    <name evidence="4" type="ORF">BsIDN1_54290</name>
</gene>
<dbReference type="PROSITE" id="PS51186">
    <property type="entry name" value="GNAT"/>
    <property type="match status" value="1"/>
</dbReference>
<dbReference type="GO" id="GO:0016747">
    <property type="term" value="F:acyltransferase activity, transferring groups other than amino-acyl groups"/>
    <property type="evidence" value="ECO:0007669"/>
    <property type="project" value="InterPro"/>
</dbReference>
<organism evidence="4 5">
    <name type="scientific">Bacillus safensis</name>
    <dbReference type="NCBI Taxonomy" id="561879"/>
    <lineage>
        <taxon>Bacteria</taxon>
        <taxon>Bacillati</taxon>
        <taxon>Bacillota</taxon>
        <taxon>Bacilli</taxon>
        <taxon>Bacillales</taxon>
        <taxon>Bacillaceae</taxon>
        <taxon>Bacillus</taxon>
    </lineage>
</organism>
<evidence type="ECO:0000259" key="3">
    <source>
        <dbReference type="PROSITE" id="PS51186"/>
    </source>
</evidence>
<dbReference type="PANTHER" id="PTHR43420">
    <property type="entry name" value="ACETYLTRANSFERASE"/>
    <property type="match status" value="1"/>
</dbReference>
<sequence length="88" mass="10445">MVFISGDQKKTNEDGRVWLDRFFIDERFQGRGLGKKMLDALIRHLTIIYKCNKIYLSIYEENKPAKNLYLKFGFQFNGELDFNGEKVM</sequence>
<dbReference type="InterPro" id="IPR000182">
    <property type="entry name" value="GNAT_dom"/>
</dbReference>
<dbReference type="Pfam" id="PF00583">
    <property type="entry name" value="Acetyltransf_1"/>
    <property type="match status" value="1"/>
</dbReference>
<feature type="domain" description="N-acetyltransferase" evidence="3">
    <location>
        <begin position="1"/>
        <end position="88"/>
    </location>
</feature>
<dbReference type="Gene3D" id="3.40.630.30">
    <property type="match status" value="1"/>
</dbReference>
<evidence type="ECO:0000256" key="1">
    <source>
        <dbReference type="ARBA" id="ARBA00022679"/>
    </source>
</evidence>
<keyword evidence="2" id="KW-0012">Acyltransferase</keyword>
<protein>
    <recommendedName>
        <fullName evidence="3">N-acetyltransferase domain-containing protein</fullName>
    </recommendedName>
</protein>